<proteinExistence type="predicted"/>
<reference evidence="4 5" key="1">
    <citation type="submission" date="2019-12" db="EMBL/GenBank/DDBJ databases">
        <title>Mucilaginibacter sp. HME9299 genome sequencing and assembly.</title>
        <authorList>
            <person name="Kang H."/>
            <person name="Kim H."/>
            <person name="Joh K."/>
        </authorList>
    </citation>
    <scope>NUCLEOTIDE SEQUENCE [LARGE SCALE GENOMIC DNA]</scope>
    <source>
        <strain evidence="4 5">HME9299</strain>
    </source>
</reference>
<evidence type="ECO:0000313" key="4">
    <source>
        <dbReference type="EMBL" id="MVN91800.1"/>
    </source>
</evidence>
<dbReference type="InterPro" id="IPR014756">
    <property type="entry name" value="Ig_E-set"/>
</dbReference>
<keyword evidence="5" id="KW-1185">Reference proteome</keyword>
<dbReference type="EMBL" id="WQLA01000004">
    <property type="protein sequence ID" value="MVN91800.1"/>
    <property type="molecule type" value="Genomic_DNA"/>
</dbReference>
<evidence type="ECO:0008006" key="6">
    <source>
        <dbReference type="Google" id="ProtNLM"/>
    </source>
</evidence>
<organism evidence="4 5">
    <name type="scientific">Mucilaginibacter aquatilis</name>
    <dbReference type="NCBI Taxonomy" id="1517760"/>
    <lineage>
        <taxon>Bacteria</taxon>
        <taxon>Pseudomonadati</taxon>
        <taxon>Bacteroidota</taxon>
        <taxon>Sphingobacteriia</taxon>
        <taxon>Sphingobacteriales</taxon>
        <taxon>Sphingobacteriaceae</taxon>
        <taxon>Mucilaginibacter</taxon>
    </lineage>
</organism>
<comment type="caution">
    <text evidence="4">The sequence shown here is derived from an EMBL/GenBank/DDBJ whole genome shotgun (WGS) entry which is preliminary data.</text>
</comment>
<dbReference type="InterPro" id="IPR013783">
    <property type="entry name" value="Ig-like_fold"/>
</dbReference>
<feature type="chain" id="PRO_5026085088" description="Surface glycan-binding protein B xyloglucan binding domain-containing protein" evidence="1">
    <location>
        <begin position="24"/>
        <end position="377"/>
    </location>
</feature>
<dbReference type="Pfam" id="PF18329">
    <property type="entry name" value="SGBP_B_XBD"/>
    <property type="match status" value="1"/>
</dbReference>
<evidence type="ECO:0000313" key="5">
    <source>
        <dbReference type="Proteomes" id="UP000434850"/>
    </source>
</evidence>
<dbReference type="InterPro" id="IPR002909">
    <property type="entry name" value="IPT_dom"/>
</dbReference>
<feature type="domain" description="Surface glycan-binding protein B xyloglucan binding" evidence="3">
    <location>
        <begin position="215"/>
        <end position="375"/>
    </location>
</feature>
<protein>
    <recommendedName>
        <fullName evidence="6">Surface glycan-binding protein B xyloglucan binding domain-containing protein</fullName>
    </recommendedName>
</protein>
<feature type="domain" description="IPT/TIG" evidence="2">
    <location>
        <begin position="135"/>
        <end position="211"/>
    </location>
</feature>
<evidence type="ECO:0000259" key="3">
    <source>
        <dbReference type="Pfam" id="PF18329"/>
    </source>
</evidence>
<dbReference type="Proteomes" id="UP000434850">
    <property type="component" value="Unassembled WGS sequence"/>
</dbReference>
<evidence type="ECO:0000256" key="1">
    <source>
        <dbReference type="SAM" id="SignalP"/>
    </source>
</evidence>
<gene>
    <name evidence="4" type="ORF">GO816_11740</name>
</gene>
<dbReference type="GO" id="GO:0030247">
    <property type="term" value="F:polysaccharide binding"/>
    <property type="evidence" value="ECO:0007669"/>
    <property type="project" value="InterPro"/>
</dbReference>
<name>A0A6I4I987_9SPHI</name>
<dbReference type="RefSeq" id="WP_157542124.1">
    <property type="nucleotide sequence ID" value="NZ_WQLA01000004.1"/>
</dbReference>
<dbReference type="AlphaFoldDB" id="A0A6I4I987"/>
<feature type="signal peptide" evidence="1">
    <location>
        <begin position="1"/>
        <end position="23"/>
    </location>
</feature>
<evidence type="ECO:0000259" key="2">
    <source>
        <dbReference type="Pfam" id="PF01833"/>
    </source>
</evidence>
<sequence length="377" mass="41030">MKKLRFTNHIVALSMAFVSLHLAGCKKDKDNTGNCDGTPTITKVVKPTDRTITVTSGNLREFVTIQGSNLCGVQEVMFNNIKVTSADFYATADEVTVRIPTSVPNPDQITNKLTVTTPSGNATTTFAVNIPAISITGVDNEYAPAGSTMTLFGPSFGIYGFTGGKGKVFFGNTEATITKATADTLQVTVPAGVVQNSPIKVVADNGSNATYAYPYMDNTNMMFDFDTKTGTAAGFITNSATPGAISGKYMRIAKTTGTWAADEIVRGTAKLPQDVVDHPDQYLYKFEINTQVPFNQQGIRMWADYGDSGTYYLWNPTVSPFDTRGKWITYSIPLLDIVKKPTIVARTNNDYTFRSIVYGPTPFPIDLSMDNIRIVHK</sequence>
<dbReference type="Gene3D" id="2.60.40.10">
    <property type="entry name" value="Immunoglobulins"/>
    <property type="match status" value="2"/>
</dbReference>
<dbReference type="OrthoDB" id="660167at2"/>
<dbReference type="SUPFAM" id="SSF81296">
    <property type="entry name" value="E set domains"/>
    <property type="match status" value="1"/>
</dbReference>
<keyword evidence="1" id="KW-0732">Signal</keyword>
<dbReference type="InterPro" id="IPR040475">
    <property type="entry name" value="SGBP_B_XBD"/>
</dbReference>
<accession>A0A6I4I987</accession>
<dbReference type="Pfam" id="PF01833">
    <property type="entry name" value="TIG"/>
    <property type="match status" value="1"/>
</dbReference>